<protein>
    <recommendedName>
        <fullName evidence="1">PucR-like N-terminal domain-containing protein</fullName>
    </recommendedName>
</protein>
<dbReference type="OrthoDB" id="3479784at2"/>
<dbReference type="Proteomes" id="UP000198318">
    <property type="component" value="Unassembled WGS sequence"/>
</dbReference>
<dbReference type="Pfam" id="PF25906">
    <property type="entry name" value="PucR-like_N"/>
    <property type="match status" value="1"/>
</dbReference>
<proteinExistence type="predicted"/>
<name>A0A239NM61_9ACTN</name>
<reference evidence="2 3" key="1">
    <citation type="submission" date="2017-06" db="EMBL/GenBank/DDBJ databases">
        <authorList>
            <person name="Kim H.J."/>
            <person name="Triplett B.A."/>
        </authorList>
    </citation>
    <scope>NUCLEOTIDE SEQUENCE [LARGE SCALE GENOMIC DNA]</scope>
    <source>
        <strain evidence="2 3">DSM 44715</strain>
    </source>
</reference>
<gene>
    <name evidence="2" type="ORF">SAMN05443665_104462</name>
</gene>
<evidence type="ECO:0000313" key="2">
    <source>
        <dbReference type="EMBL" id="SNT55987.1"/>
    </source>
</evidence>
<evidence type="ECO:0000259" key="1">
    <source>
        <dbReference type="Pfam" id="PF25906"/>
    </source>
</evidence>
<feature type="domain" description="PucR-like N-terminal" evidence="1">
    <location>
        <begin position="11"/>
        <end position="141"/>
    </location>
</feature>
<dbReference type="RefSeq" id="WP_089330025.1">
    <property type="nucleotide sequence ID" value="NZ_FZOR01000044.1"/>
</dbReference>
<sequence>MPGTDDGRAALHRFLADRVDEITAEVAGEVAARVPAYTRLSPDEIANLVTEAIAVYAGTREPRAVLPVFRALGAGEACAGHDVRHFESALRTAARVLVRRTAGAASSLYPPTAEFIAVMRTAFTAEIAIVEAAIDGHRRATRPAVARRLYPLLSNN</sequence>
<dbReference type="EMBL" id="FZOR01000044">
    <property type="protein sequence ID" value="SNT55987.1"/>
    <property type="molecule type" value="Genomic_DNA"/>
</dbReference>
<dbReference type="InterPro" id="IPR058663">
    <property type="entry name" value="PucR-like_N"/>
</dbReference>
<evidence type="ECO:0000313" key="3">
    <source>
        <dbReference type="Proteomes" id="UP000198318"/>
    </source>
</evidence>
<organism evidence="2 3">
    <name type="scientific">Actinomadura meyerae</name>
    <dbReference type="NCBI Taxonomy" id="240840"/>
    <lineage>
        <taxon>Bacteria</taxon>
        <taxon>Bacillati</taxon>
        <taxon>Actinomycetota</taxon>
        <taxon>Actinomycetes</taxon>
        <taxon>Streptosporangiales</taxon>
        <taxon>Thermomonosporaceae</taxon>
        <taxon>Actinomadura</taxon>
    </lineage>
</organism>
<dbReference type="AlphaFoldDB" id="A0A239NM61"/>
<keyword evidence="3" id="KW-1185">Reference proteome</keyword>
<accession>A0A239NM61</accession>